<organism evidence="11">
    <name type="scientific">Pseudolactococcus piscium MKFS47</name>
    <dbReference type="NCBI Taxonomy" id="297352"/>
    <lineage>
        <taxon>Bacteria</taxon>
        <taxon>Bacillati</taxon>
        <taxon>Bacillota</taxon>
        <taxon>Bacilli</taxon>
        <taxon>Lactobacillales</taxon>
        <taxon>Streptococcaceae</taxon>
        <taxon>Pseudolactococcus</taxon>
    </lineage>
</organism>
<dbReference type="Proteomes" id="UP000033166">
    <property type="component" value="Chromosome I"/>
</dbReference>
<evidence type="ECO:0000313" key="11">
    <source>
        <dbReference type="EMBL" id="CEN27398.1"/>
    </source>
</evidence>
<evidence type="ECO:0000256" key="1">
    <source>
        <dbReference type="ARBA" id="ARBA00004651"/>
    </source>
</evidence>
<keyword evidence="7 8" id="KW-0472">Membrane</keyword>
<evidence type="ECO:0000259" key="10">
    <source>
        <dbReference type="PROSITE" id="PS51105"/>
    </source>
</evidence>
<dbReference type="KEGG" id="lpk:LACPI_0198"/>
<feature type="transmembrane region" description="Helical" evidence="9">
    <location>
        <begin position="218"/>
        <end position="239"/>
    </location>
</feature>
<comment type="subcellular location">
    <subcellularLocation>
        <location evidence="1">Cell membrane</location>
        <topology evidence="1">Multi-pass membrane protein</topology>
    </subcellularLocation>
</comment>
<dbReference type="InterPro" id="IPR003352">
    <property type="entry name" value="PTS_EIIC"/>
</dbReference>
<proteinExistence type="predicted"/>
<feature type="transmembrane region" description="Helical" evidence="9">
    <location>
        <begin position="448"/>
        <end position="468"/>
    </location>
</feature>
<dbReference type="InterPro" id="IPR004501">
    <property type="entry name" value="PTS_EIIC_3"/>
</dbReference>
<evidence type="ECO:0000256" key="4">
    <source>
        <dbReference type="ARBA" id="ARBA00022597"/>
    </source>
</evidence>
<dbReference type="AlphaFoldDB" id="A0A0D6DUG7"/>
<evidence type="ECO:0000256" key="2">
    <source>
        <dbReference type="ARBA" id="ARBA00022448"/>
    </source>
</evidence>
<feature type="transmembrane region" description="Helical" evidence="9">
    <location>
        <begin position="259"/>
        <end position="282"/>
    </location>
</feature>
<dbReference type="EMBL" id="LN774769">
    <property type="protein sequence ID" value="CEN27398.1"/>
    <property type="molecule type" value="Genomic_DNA"/>
</dbReference>
<reference evidence="11" key="1">
    <citation type="submission" date="2015-01" db="EMBL/GenBank/DDBJ databases">
        <authorList>
            <person name="Andreevskaya Margarita"/>
        </authorList>
    </citation>
    <scope>NUCLEOTIDE SEQUENCE</scope>
    <source>
        <strain evidence="11">MKFS47</strain>
    </source>
</reference>
<name>A0A0D6DUG7_9LACT</name>
<dbReference type="GO" id="GO:0009401">
    <property type="term" value="P:phosphoenolpyruvate-dependent sugar phosphotransferase system"/>
    <property type="evidence" value="ECO:0007669"/>
    <property type="project" value="InterPro"/>
</dbReference>
<keyword evidence="5 9" id="KW-0812">Transmembrane</keyword>
<dbReference type="GO" id="GO:0008982">
    <property type="term" value="F:protein-N(PI)-phosphohistidine-sugar phosphotransferase activity"/>
    <property type="evidence" value="ECO:0007669"/>
    <property type="project" value="UniProtKB-UniRule"/>
</dbReference>
<dbReference type="InterPro" id="IPR051088">
    <property type="entry name" value="PTS_Sugar-EIIC/EIIB"/>
</dbReference>
<feature type="transmembrane region" description="Helical" evidence="9">
    <location>
        <begin position="80"/>
        <end position="98"/>
    </location>
</feature>
<feature type="transmembrane region" description="Helical" evidence="9">
    <location>
        <begin position="110"/>
        <end position="128"/>
    </location>
</feature>
<feature type="transmembrane region" description="Helical" evidence="9">
    <location>
        <begin position="339"/>
        <end position="358"/>
    </location>
</feature>
<evidence type="ECO:0000256" key="3">
    <source>
        <dbReference type="ARBA" id="ARBA00022475"/>
    </source>
</evidence>
<dbReference type="HOGENOM" id="CLU_029688_1_2_9"/>
<evidence type="ECO:0000256" key="9">
    <source>
        <dbReference type="SAM" id="Phobius"/>
    </source>
</evidence>
<keyword evidence="4 8" id="KW-0762">Sugar transport</keyword>
<dbReference type="PANTHER" id="PTHR33989">
    <property type="match status" value="1"/>
</dbReference>
<feature type="transmembrane region" description="Helical" evidence="9">
    <location>
        <begin position="425"/>
        <end position="442"/>
    </location>
</feature>
<dbReference type="RefSeq" id="WP_047914685.1">
    <property type="nucleotide sequence ID" value="NZ_LN774769.1"/>
</dbReference>
<protein>
    <recommendedName>
        <fullName evidence="8">Permease IIC component</fullName>
    </recommendedName>
</protein>
<accession>A0A0D6DUG7</accession>
<evidence type="ECO:0000256" key="6">
    <source>
        <dbReference type="ARBA" id="ARBA00022989"/>
    </source>
</evidence>
<keyword evidence="2 8" id="KW-0813">Transport</keyword>
<dbReference type="Pfam" id="PF02378">
    <property type="entry name" value="PTS_EIIC"/>
    <property type="match status" value="1"/>
</dbReference>
<feature type="transmembrane region" description="Helical" evidence="9">
    <location>
        <begin position="177"/>
        <end position="197"/>
    </location>
</feature>
<evidence type="ECO:0000256" key="5">
    <source>
        <dbReference type="ARBA" id="ARBA00022692"/>
    </source>
</evidence>
<keyword evidence="6 9" id="KW-1133">Transmembrane helix</keyword>
<sequence length="475" mass="50545">MNAITAWMERYFVPLAAKIGAQKHLVALRDAFIGTMPATMAGAIAVMINAIVRDLPAKFFPGYDGSTVPVVKEIISVNGFVWNGTLAIVGIIFAFSWGYNLAKAYKVNELAGGIVSLAALIQGVGFSFSSTTAVKLSAAAAKAINGTTATSGMSYADGTLSAGGWGWLKLGFLDGNAYFVIMVMGALATIIYAKLMLKEITIKMPDTVPPAVAKAFTAIIPAAVALYVTAIIYYLFSITLGKNGDVMITWVQKTIAEPFMHIGQSLGAILLVTFLVSLMWLFGLHGSNVMAPVLEGIWGVGLLKNSNVYQAGGMKAVKKAIEAGNGDAYMWVRNSFDSYAWFGGVGGTITLLIMILALSKRDDYRVVAKLGIGPSVFNINEPVMFGLPIVLNPIFFIPFILAPLAGVTIGYAATAWHLVDPIVTTVPWVVPPFLMSLMATAYDWRAPIVTLVSFIAALAIWAPFVIAANGTKDAD</sequence>
<dbReference type="InterPro" id="IPR004796">
    <property type="entry name" value="PTS_IIC_cello"/>
</dbReference>
<feature type="domain" description="PTS EIIC type-3" evidence="10">
    <location>
        <begin position="8"/>
        <end position="464"/>
    </location>
</feature>
<dbReference type="PIRSF" id="PIRSF006351">
    <property type="entry name" value="PTS_EIIC-Cellobiose"/>
    <property type="match status" value="1"/>
</dbReference>
<gene>
    <name evidence="11" type="ORF">LACPI_0198</name>
</gene>
<feature type="transmembrane region" description="Helical" evidence="9">
    <location>
        <begin position="31"/>
        <end position="52"/>
    </location>
</feature>
<dbReference type="NCBIfam" id="TIGR00410">
    <property type="entry name" value="lacE"/>
    <property type="match status" value="1"/>
</dbReference>
<dbReference type="GO" id="GO:1902815">
    <property type="term" value="P:N,N'-diacetylchitobiose import"/>
    <property type="evidence" value="ECO:0007669"/>
    <property type="project" value="TreeGrafter"/>
</dbReference>
<feature type="transmembrane region" description="Helical" evidence="9">
    <location>
        <begin position="394"/>
        <end position="413"/>
    </location>
</feature>
<evidence type="ECO:0000256" key="8">
    <source>
        <dbReference type="PIRNR" id="PIRNR006351"/>
    </source>
</evidence>
<comment type="function">
    <text evidence="8">The phosphoenolpyruvate-dependent sugar phosphotransferase system (PTS), a major carbohydrate active -transport system, catalyzes the phosphorylation of incoming sugar substrates concomitant with their translocation across the cell membrane.</text>
</comment>
<dbReference type="STRING" id="1364.LP2241_10173"/>
<dbReference type="PANTHER" id="PTHR33989:SF4">
    <property type="entry name" value="PTS SYSTEM N,N'-DIACETYLCHITOBIOSE-SPECIFIC EIIC COMPONENT"/>
    <property type="match status" value="1"/>
</dbReference>
<evidence type="ECO:0000256" key="7">
    <source>
        <dbReference type="ARBA" id="ARBA00023136"/>
    </source>
</evidence>
<dbReference type="GO" id="GO:0005886">
    <property type="term" value="C:plasma membrane"/>
    <property type="evidence" value="ECO:0007669"/>
    <property type="project" value="UniProtKB-SubCell"/>
</dbReference>
<dbReference type="PROSITE" id="PS51105">
    <property type="entry name" value="PTS_EIIC_TYPE_3"/>
    <property type="match status" value="1"/>
</dbReference>
<keyword evidence="3 8" id="KW-1003">Cell membrane</keyword>